<keyword evidence="3" id="KW-1185">Reference proteome</keyword>
<comment type="caution">
    <text evidence="2">The sequence shown here is derived from an EMBL/GenBank/DDBJ whole genome shotgun (WGS) entry which is preliminary data.</text>
</comment>
<evidence type="ECO:0000256" key="1">
    <source>
        <dbReference type="SAM" id="Phobius"/>
    </source>
</evidence>
<keyword evidence="1" id="KW-0812">Transmembrane</keyword>
<evidence type="ECO:0008006" key="4">
    <source>
        <dbReference type="Google" id="ProtNLM"/>
    </source>
</evidence>
<accession>A0A4R6UVH1</accession>
<evidence type="ECO:0000313" key="2">
    <source>
        <dbReference type="EMBL" id="TDQ51388.1"/>
    </source>
</evidence>
<dbReference type="RefSeq" id="WP_133587334.1">
    <property type="nucleotide sequence ID" value="NZ_CP037953.1"/>
</dbReference>
<gene>
    <name evidence="2" type="ORF">EV696_101364</name>
</gene>
<reference evidence="2 3" key="1">
    <citation type="submission" date="2019-03" db="EMBL/GenBank/DDBJ databases">
        <title>Genomic Encyclopedia of Type Strains, Phase IV (KMG-IV): sequencing the most valuable type-strain genomes for metagenomic binning, comparative biology and taxonomic classification.</title>
        <authorList>
            <person name="Goeker M."/>
        </authorList>
    </citation>
    <scope>NUCLEOTIDE SEQUENCE [LARGE SCALE GENOMIC DNA]</scope>
    <source>
        <strain evidence="2 3">DSM 103792</strain>
    </source>
</reference>
<keyword evidence="1" id="KW-0472">Membrane</keyword>
<keyword evidence="1" id="KW-1133">Transmembrane helix</keyword>
<organism evidence="2 3">
    <name type="scientific">Permianibacter aggregans</name>
    <dbReference type="NCBI Taxonomy" id="1510150"/>
    <lineage>
        <taxon>Bacteria</taxon>
        <taxon>Pseudomonadati</taxon>
        <taxon>Pseudomonadota</taxon>
        <taxon>Gammaproteobacteria</taxon>
        <taxon>Pseudomonadales</taxon>
        <taxon>Pseudomonadaceae</taxon>
        <taxon>Permianibacter</taxon>
    </lineage>
</organism>
<name>A0A4R6UVH1_9GAMM</name>
<dbReference type="EMBL" id="SNYM01000001">
    <property type="protein sequence ID" value="TDQ51388.1"/>
    <property type="molecule type" value="Genomic_DNA"/>
</dbReference>
<dbReference type="Proteomes" id="UP000295375">
    <property type="component" value="Unassembled WGS sequence"/>
</dbReference>
<dbReference type="AlphaFoldDB" id="A0A4R6UVH1"/>
<sequence length="121" mass="13728">MSNEQDKAIIERTIEALDQEAEQIDYRTQLHLQKAREQALAELDKKPAKKTARGWLWLTAVPAALAVVMLLPLGQQSPATMPEQLVLLQDVELLTAGADLEMLEDIEFYQWLAEQEQLEEA</sequence>
<proteinExistence type="predicted"/>
<feature type="transmembrane region" description="Helical" evidence="1">
    <location>
        <begin position="55"/>
        <end position="74"/>
    </location>
</feature>
<protein>
    <recommendedName>
        <fullName evidence="4">DUF3619 family protein</fullName>
    </recommendedName>
</protein>
<evidence type="ECO:0000313" key="3">
    <source>
        <dbReference type="Proteomes" id="UP000295375"/>
    </source>
</evidence>